<name>I0I4L3_CALAS</name>
<dbReference type="eggNOG" id="COG4799">
    <property type="taxonomic scope" value="Bacteria"/>
</dbReference>
<dbReference type="FunFam" id="3.90.226.10:FF:000016">
    <property type="entry name" value="Propionyl-CoA carboxylase, beta subunit"/>
    <property type="match status" value="1"/>
</dbReference>
<dbReference type="RefSeq" id="WP_014433435.1">
    <property type="nucleotide sequence ID" value="NC_017079.1"/>
</dbReference>
<protein>
    <submittedName>
        <fullName evidence="4">Propionyl-CoA carboxylase beta chain</fullName>
    </submittedName>
</protein>
<dbReference type="InterPro" id="IPR034733">
    <property type="entry name" value="AcCoA_carboxyl_beta"/>
</dbReference>
<dbReference type="GO" id="GO:0004658">
    <property type="term" value="F:propionyl-CoA carboxylase activity"/>
    <property type="evidence" value="ECO:0007669"/>
    <property type="project" value="UniProtKB-ARBA"/>
</dbReference>
<evidence type="ECO:0000313" key="5">
    <source>
        <dbReference type="Proteomes" id="UP000007880"/>
    </source>
</evidence>
<sequence>MTNNVSIDPRIQELRERKAAAYLGGGEEKIARQHARGRMTARERLQLLLDKGTFRELDVFVTHNTTEFGLDEQKIPGDGVVTGYGTINGRLVFVYSQDFTVFGGSVSRAHAQKICKVMDMAMKNGAPIIGLNDSGGARIQEGVHSLAGYAEIFYRNVMASGVIPQISLIMGPCAGGAVYSPAITDFIIMVKETSHMFVTGPDVIKAVTHEDVTFEELGGAVVHASKSGVAHFAAENEEDALFLVQHLLDYLPSNNMQDPPYQPPTDDPLREAPELDTIIPDNPNKPYDMKEVIRHIVDNGQFLEVHEHWAQNIIVGFARLGGRPVGIVAQQPTVLAGVLDVEASQKGARFVRFCDAFNVPLIVLEDVPGFMPGINQEHGGIIRQGAKLLYAFCEATVPKLTVIVRKAYGGAYCVMNPRHIGADLVLAWPSAEIAVMGPEGAVNIIFRREIAEAEDPAARKAELVEDYRRRFANPYVAAAAGFIDNVIEPRETRPHLINALEMLQNKRDSLPPKKHGNIPL</sequence>
<evidence type="ECO:0000256" key="1">
    <source>
        <dbReference type="ARBA" id="ARBA00006102"/>
    </source>
</evidence>
<dbReference type="STRING" id="926550.CLDAP_21610"/>
<dbReference type="InterPro" id="IPR011762">
    <property type="entry name" value="COA_CT_N"/>
</dbReference>
<dbReference type="InterPro" id="IPR051047">
    <property type="entry name" value="AccD/PCCB"/>
</dbReference>
<dbReference type="Gene3D" id="3.90.226.10">
    <property type="entry name" value="2-enoyl-CoA Hydratase, Chain A, domain 1"/>
    <property type="match status" value="2"/>
</dbReference>
<dbReference type="PROSITE" id="PS50989">
    <property type="entry name" value="COA_CT_CTER"/>
    <property type="match status" value="1"/>
</dbReference>
<dbReference type="PANTHER" id="PTHR43842:SF2">
    <property type="entry name" value="PROPIONYL-COA CARBOXYLASE BETA CHAIN, MITOCHONDRIAL"/>
    <property type="match status" value="1"/>
</dbReference>
<dbReference type="PROSITE" id="PS50980">
    <property type="entry name" value="COA_CT_NTER"/>
    <property type="match status" value="1"/>
</dbReference>
<dbReference type="GO" id="GO:0003989">
    <property type="term" value="F:acetyl-CoA carboxylase activity"/>
    <property type="evidence" value="ECO:0007669"/>
    <property type="project" value="UniProtKB-ARBA"/>
</dbReference>
<feature type="domain" description="CoA carboxyltransferase C-terminal" evidence="3">
    <location>
        <begin position="267"/>
        <end position="516"/>
    </location>
</feature>
<dbReference type="GO" id="GO:0009317">
    <property type="term" value="C:acetyl-CoA carboxylase complex"/>
    <property type="evidence" value="ECO:0007669"/>
    <property type="project" value="TreeGrafter"/>
</dbReference>
<evidence type="ECO:0000259" key="3">
    <source>
        <dbReference type="PROSITE" id="PS50989"/>
    </source>
</evidence>
<dbReference type="HOGENOM" id="CLU_018822_6_2_0"/>
<dbReference type="Pfam" id="PF01039">
    <property type="entry name" value="Carboxyl_trans"/>
    <property type="match status" value="1"/>
</dbReference>
<evidence type="ECO:0000259" key="2">
    <source>
        <dbReference type="PROSITE" id="PS50980"/>
    </source>
</evidence>
<gene>
    <name evidence="4" type="primary">pccB</name>
    <name evidence="4" type="ordered locus">CLDAP_21610</name>
</gene>
<organism evidence="4 5">
    <name type="scientific">Caldilinea aerophila (strain DSM 14535 / JCM 11387 / NBRC 104270 / STL-6-O1)</name>
    <dbReference type="NCBI Taxonomy" id="926550"/>
    <lineage>
        <taxon>Bacteria</taxon>
        <taxon>Bacillati</taxon>
        <taxon>Chloroflexota</taxon>
        <taxon>Caldilineae</taxon>
        <taxon>Caldilineales</taxon>
        <taxon>Caldilineaceae</taxon>
        <taxon>Caldilinea</taxon>
    </lineage>
</organism>
<evidence type="ECO:0000313" key="4">
    <source>
        <dbReference type="EMBL" id="BAM00201.1"/>
    </source>
</evidence>
<dbReference type="AlphaFoldDB" id="I0I4L3"/>
<comment type="similarity">
    <text evidence="1">Belongs to the AccD/PCCB family.</text>
</comment>
<dbReference type="SUPFAM" id="SSF52096">
    <property type="entry name" value="ClpP/crotonase"/>
    <property type="match status" value="2"/>
</dbReference>
<dbReference type="InterPro" id="IPR011763">
    <property type="entry name" value="COA_CT_C"/>
</dbReference>
<dbReference type="FunFam" id="3.90.226.10:FF:000017">
    <property type="entry name" value="Propionyl-CoA carboxylase subunit beta 5"/>
    <property type="match status" value="1"/>
</dbReference>
<reference evidence="4 5" key="1">
    <citation type="submission" date="2012-02" db="EMBL/GenBank/DDBJ databases">
        <title>Complete genome sequence of Caldilinea aerophila DSM 14535 (= NBRC 102666).</title>
        <authorList>
            <person name="Oguchi A."/>
            <person name="Hosoyama A."/>
            <person name="Sekine M."/>
            <person name="Fukai R."/>
            <person name="Kato Y."/>
            <person name="Nakamura S."/>
            <person name="Hanada S."/>
            <person name="Yamazaki S."/>
            <person name="Fujita N."/>
        </authorList>
    </citation>
    <scope>NUCLEOTIDE SEQUENCE [LARGE SCALE GENOMIC DNA]</scope>
    <source>
        <strain evidence="5">DSM 14535 / JCM 11387 / NBRC 104270 / STL-6-O1</strain>
    </source>
</reference>
<keyword evidence="5" id="KW-1185">Reference proteome</keyword>
<dbReference type="InterPro" id="IPR029045">
    <property type="entry name" value="ClpP/crotonase-like_dom_sf"/>
</dbReference>
<dbReference type="PANTHER" id="PTHR43842">
    <property type="entry name" value="PROPIONYL-COA CARBOXYLASE BETA CHAIN"/>
    <property type="match status" value="1"/>
</dbReference>
<dbReference type="OrthoDB" id="9803706at2"/>
<dbReference type="EMBL" id="AP012337">
    <property type="protein sequence ID" value="BAM00201.1"/>
    <property type="molecule type" value="Genomic_DNA"/>
</dbReference>
<dbReference type="Proteomes" id="UP000007880">
    <property type="component" value="Chromosome"/>
</dbReference>
<accession>I0I4L3</accession>
<dbReference type="PATRIC" id="fig|926550.5.peg.2384"/>
<proteinExistence type="inferred from homology"/>
<feature type="domain" description="CoA carboxyltransferase N-terminal" evidence="2">
    <location>
        <begin position="4"/>
        <end position="263"/>
    </location>
</feature>
<dbReference type="KEGG" id="cap:CLDAP_21610"/>
<dbReference type="GO" id="GO:0015977">
    <property type="term" value="P:carbon fixation"/>
    <property type="evidence" value="ECO:0007669"/>
    <property type="project" value="UniProtKB-ARBA"/>
</dbReference>